<keyword evidence="8" id="KW-0732">Signal</keyword>
<keyword evidence="10" id="KW-1185">Reference proteome</keyword>
<feature type="signal peptide" evidence="8">
    <location>
        <begin position="1"/>
        <end position="16"/>
    </location>
</feature>
<dbReference type="NCBIfam" id="TIGR01790">
    <property type="entry name" value="carotene-cycl"/>
    <property type="match status" value="1"/>
</dbReference>
<dbReference type="PANTHER" id="PTHR39757">
    <property type="match status" value="1"/>
</dbReference>
<dbReference type="InterPro" id="IPR010108">
    <property type="entry name" value="Lycopene_cyclase_b/e"/>
</dbReference>
<gene>
    <name evidence="9" type="ORF">TrLO_g14633</name>
</gene>
<evidence type="ECO:0000313" key="10">
    <source>
        <dbReference type="Proteomes" id="UP001165122"/>
    </source>
</evidence>
<dbReference type="Gene3D" id="3.50.50.60">
    <property type="entry name" value="FAD/NAD(P)-binding domain"/>
    <property type="match status" value="1"/>
</dbReference>
<evidence type="ECO:0000256" key="6">
    <source>
        <dbReference type="ARBA" id="ARBA00037906"/>
    </source>
</evidence>
<dbReference type="Proteomes" id="UP001165122">
    <property type="component" value="Unassembled WGS sequence"/>
</dbReference>
<dbReference type="InterPro" id="IPR036188">
    <property type="entry name" value="FAD/NAD-bd_sf"/>
</dbReference>
<comment type="similarity">
    <text evidence="2">Belongs to the lycopene cyclase family.</text>
</comment>
<dbReference type="GO" id="GO:0016117">
    <property type="term" value="P:carotenoid biosynthetic process"/>
    <property type="evidence" value="ECO:0007669"/>
    <property type="project" value="UniProtKB-KW"/>
</dbReference>
<sequence>MLLLLLLLCALQPSVPLSLPTPPTKNYDVLIFGSGPTSLSLASLLTSSSSPPTVAIVSKDFSKPWIPNYGAWETEWSTISNSYDSKNVKNLSTLGVDHRWPDTSCYFNEGPPSESRVNVGASYIRVSRAGLKECFTDNKKYSVVEENHVARCVAPNVYEDGEAVVFDGEFTSFKLSGGTSISGKIIIDGTGAESTLTLRDKRENEGYQIAYGVEASVKGEGVGEDRVGDYERDKMTLFDYRIENFKEKDKVTNQPTFMYVMPLKSVNNSPRIFFEETSLVARPGVSFRACKSRLHERLKGMGVEVDEVFEEEFCYIPMGGEVARKGQRIVAVGAAGGLVHPSTGYQICRSLSCNLIVAEAIKEALDLKLKPDESAEFIYDKIWTEEQIKVRNFAVFGGEFLMTQNVEGLKGFFSGFFKLPYPMWHGFLAQWRTLPNSESHENWWRRMFFGVTFLTKIPPKTGLNMAKEIVLYTFKTKDLIQSVTPLFSGVEKFKESGRFRGETEGDVACKSEAREMIEESKGGEGGGR</sequence>
<evidence type="ECO:0000313" key="9">
    <source>
        <dbReference type="EMBL" id="GMH47185.1"/>
    </source>
</evidence>
<organism evidence="9 10">
    <name type="scientific">Triparma laevis f. longispina</name>
    <dbReference type="NCBI Taxonomy" id="1714387"/>
    <lineage>
        <taxon>Eukaryota</taxon>
        <taxon>Sar</taxon>
        <taxon>Stramenopiles</taxon>
        <taxon>Ochrophyta</taxon>
        <taxon>Bolidophyceae</taxon>
        <taxon>Parmales</taxon>
        <taxon>Triparmaceae</taxon>
        <taxon>Triparma</taxon>
    </lineage>
</organism>
<evidence type="ECO:0000256" key="2">
    <source>
        <dbReference type="ARBA" id="ARBA00006599"/>
    </source>
</evidence>
<comment type="pathway">
    <text evidence="1">Carotenoid biosynthesis; beta-carotene biosynthesis.</text>
</comment>
<evidence type="ECO:0000256" key="4">
    <source>
        <dbReference type="ARBA" id="ARBA00022746"/>
    </source>
</evidence>
<dbReference type="OrthoDB" id="1716816at2759"/>
<evidence type="ECO:0000256" key="8">
    <source>
        <dbReference type="SAM" id="SignalP"/>
    </source>
</evidence>
<evidence type="ECO:0000256" key="5">
    <source>
        <dbReference type="ARBA" id="ARBA00023027"/>
    </source>
</evidence>
<evidence type="ECO:0000256" key="1">
    <source>
        <dbReference type="ARBA" id="ARBA00005089"/>
    </source>
</evidence>
<reference evidence="10" key="1">
    <citation type="journal article" date="2023" name="Commun. Biol.">
        <title>Genome analysis of Parmales, the sister group of diatoms, reveals the evolutionary specialization of diatoms from phago-mixotrophs to photoautotrophs.</title>
        <authorList>
            <person name="Ban H."/>
            <person name="Sato S."/>
            <person name="Yoshikawa S."/>
            <person name="Yamada K."/>
            <person name="Nakamura Y."/>
            <person name="Ichinomiya M."/>
            <person name="Sato N."/>
            <person name="Blanc-Mathieu R."/>
            <person name="Endo H."/>
            <person name="Kuwata A."/>
            <person name="Ogata H."/>
        </authorList>
    </citation>
    <scope>NUCLEOTIDE SEQUENCE [LARGE SCALE GENOMIC DNA]</scope>
    <source>
        <strain evidence="10">NIES 3700</strain>
    </source>
</reference>
<dbReference type="Pfam" id="PF05834">
    <property type="entry name" value="Lycopene_cycl"/>
    <property type="match status" value="1"/>
</dbReference>
<protein>
    <recommendedName>
        <fullName evidence="3">lycopene beta-cyclase</fullName>
        <ecNumber evidence="3">5.5.1.19</ecNumber>
    </recommendedName>
</protein>
<dbReference type="AlphaFoldDB" id="A0A9W6ZBM8"/>
<dbReference type="PANTHER" id="PTHR39757:SF5">
    <property type="entry name" value="OS02G0190600 PROTEIN"/>
    <property type="match status" value="1"/>
</dbReference>
<keyword evidence="4" id="KW-0125">Carotenoid biosynthesis</keyword>
<dbReference type="SUPFAM" id="SSF51905">
    <property type="entry name" value="FAD/NAD(P)-binding domain"/>
    <property type="match status" value="1"/>
</dbReference>
<keyword evidence="5" id="KW-0520">NAD</keyword>
<comment type="pathway">
    <text evidence="6">Carotenoid biosynthesis; beta-zeacarotene biosynthesis.</text>
</comment>
<evidence type="ECO:0000256" key="7">
    <source>
        <dbReference type="SAM" id="MobiDB-lite"/>
    </source>
</evidence>
<feature type="region of interest" description="Disordered" evidence="7">
    <location>
        <begin position="503"/>
        <end position="528"/>
    </location>
</feature>
<dbReference type="EC" id="5.5.1.19" evidence="3"/>
<dbReference type="GO" id="GO:0016705">
    <property type="term" value="F:oxidoreductase activity, acting on paired donors, with incorporation or reduction of molecular oxygen"/>
    <property type="evidence" value="ECO:0007669"/>
    <property type="project" value="InterPro"/>
</dbReference>
<comment type="caution">
    <text evidence="9">The sequence shown here is derived from an EMBL/GenBank/DDBJ whole genome shotgun (WGS) entry which is preliminary data.</text>
</comment>
<proteinExistence type="inferred from homology"/>
<feature type="chain" id="PRO_5040776633" description="lycopene beta-cyclase" evidence="8">
    <location>
        <begin position="17"/>
        <end position="528"/>
    </location>
</feature>
<dbReference type="GO" id="GO:0016860">
    <property type="term" value="F:intramolecular oxidoreductase activity"/>
    <property type="evidence" value="ECO:0007669"/>
    <property type="project" value="UniProtKB-ARBA"/>
</dbReference>
<evidence type="ECO:0000256" key="3">
    <source>
        <dbReference type="ARBA" id="ARBA00012242"/>
    </source>
</evidence>
<name>A0A9W6ZBM8_9STRA</name>
<dbReference type="EMBL" id="BRXW01000354">
    <property type="protein sequence ID" value="GMH47185.1"/>
    <property type="molecule type" value="Genomic_DNA"/>
</dbReference>
<accession>A0A9W6ZBM8</accession>